<dbReference type="RefSeq" id="WP_269422432.1">
    <property type="nucleotide sequence ID" value="NZ_JAPWGY010000002.1"/>
</dbReference>
<evidence type="ECO:0000256" key="3">
    <source>
        <dbReference type="RuleBase" id="RU362132"/>
    </source>
</evidence>
<feature type="domain" description="Thiamine pyrophosphate enzyme central" evidence="4">
    <location>
        <begin position="219"/>
        <end position="352"/>
    </location>
</feature>
<keyword evidence="8" id="KW-1185">Reference proteome</keyword>
<evidence type="ECO:0000313" key="8">
    <source>
        <dbReference type="Proteomes" id="UP001069802"/>
    </source>
</evidence>
<evidence type="ECO:0000313" key="7">
    <source>
        <dbReference type="EMBL" id="MCZ4280221.1"/>
    </source>
</evidence>
<comment type="caution">
    <text evidence="7">The sequence shown here is derived from an EMBL/GenBank/DDBJ whole genome shotgun (WGS) entry which is preliminary data.</text>
</comment>
<proteinExistence type="inferred from homology"/>
<protein>
    <submittedName>
        <fullName evidence="7">3D-(3,5/4)-trihydroxycyclohexane-1,2-dione acylhydrolase (Decyclizing)</fullName>
        <ecNumber evidence="7">3.7.1.22</ecNumber>
    </submittedName>
</protein>
<dbReference type="EC" id="3.7.1.22" evidence="7"/>
<dbReference type="GO" id="GO:0102481">
    <property type="term" value="F:3D-(3,5/4)-trihydroxycyclohexane-1,2-dione hydrolase activity"/>
    <property type="evidence" value="ECO:0007669"/>
    <property type="project" value="UniProtKB-EC"/>
</dbReference>
<dbReference type="InterPro" id="IPR011766">
    <property type="entry name" value="TPP_enzyme_TPP-bd"/>
</dbReference>
<dbReference type="InterPro" id="IPR030817">
    <property type="entry name" value="Myo_inos_IolD"/>
</dbReference>
<sequence length="615" mass="66362">MKTIRLTMAQALARFLCAQKTEINGKITPVFGGVWAIFGHGNVSGLGEALYHVQEDLPTYRAHNEQGMAHAAIAFAKASNRRRMMACTTSIGPGATNMVTAAALAHVNRLPILLLPGDVFANRNPDPVLQQIECFGDGTVSANDCFKAVSRYFDRITRPEQIIPALNRAMAVLTDPADCGPVTLALCQDTQAEAYDYPESFFAEKIWRIRQPLPDLRELDEALAALKIAQKPLIIAGGGVHYAQATEHLRSFAEKHAIPIAETQAGKSALPHDHPLNMGAIGVTGTSAANTLAEQADLVLAVGTRLQDFTTGSWSLFQNPDRKFVGINIQTFDATKHRSLPVVGDAAVILELLDQKLADWSAPSDWTLQAAAGFKQWQLAADRVTAASSHPYPSDAQVIGAVQRHSTKESIVVCAAGGLPGELHKLWQAQKPGGYHVEYGYSCMGYEIAGGLGVKMADPDREVIVMVGDGSYLMMNSEIATSVLLDLPLTIVLLDNRGYGCINRLQQGTGGESFNNLLQHTHHQSLPDIDFRAHAQSLGAEATKVSGIAELEKALAKARASNRTNVIVIDTDPLVSTAEGGCWWDVAVPEVSVRKEVVSAHENYLTALKKQRIGD</sequence>
<dbReference type="CDD" id="cd07035">
    <property type="entry name" value="TPP_PYR_POX_like"/>
    <property type="match status" value="1"/>
</dbReference>
<dbReference type="SUPFAM" id="SSF52518">
    <property type="entry name" value="Thiamin diphosphate-binding fold (THDP-binding)"/>
    <property type="match status" value="2"/>
</dbReference>
<organism evidence="7 8">
    <name type="scientific">Kiloniella laminariae</name>
    <dbReference type="NCBI Taxonomy" id="454162"/>
    <lineage>
        <taxon>Bacteria</taxon>
        <taxon>Pseudomonadati</taxon>
        <taxon>Pseudomonadota</taxon>
        <taxon>Alphaproteobacteria</taxon>
        <taxon>Rhodospirillales</taxon>
        <taxon>Kiloniellaceae</taxon>
        <taxon>Kiloniella</taxon>
    </lineage>
</organism>
<keyword evidence="2 3" id="KW-0786">Thiamine pyrophosphate</keyword>
<dbReference type="SUPFAM" id="SSF52467">
    <property type="entry name" value="DHS-like NAD/FAD-binding domain"/>
    <property type="match status" value="1"/>
</dbReference>
<name>A0ABT4LGJ1_9PROT</name>
<dbReference type="Pfam" id="PF02776">
    <property type="entry name" value="TPP_enzyme_N"/>
    <property type="match status" value="1"/>
</dbReference>
<evidence type="ECO:0000259" key="5">
    <source>
        <dbReference type="Pfam" id="PF02775"/>
    </source>
</evidence>
<evidence type="ECO:0000259" key="4">
    <source>
        <dbReference type="Pfam" id="PF00205"/>
    </source>
</evidence>
<dbReference type="InterPro" id="IPR045229">
    <property type="entry name" value="TPP_enz"/>
</dbReference>
<dbReference type="NCBIfam" id="TIGR04377">
    <property type="entry name" value="myo_inos_iolD"/>
    <property type="match status" value="1"/>
</dbReference>
<dbReference type="InterPro" id="IPR029061">
    <property type="entry name" value="THDP-binding"/>
</dbReference>
<accession>A0ABT4LGJ1</accession>
<feature type="domain" description="Thiamine pyrophosphate enzyme N-terminal TPP-binding" evidence="6">
    <location>
        <begin position="46"/>
        <end position="127"/>
    </location>
</feature>
<dbReference type="PANTHER" id="PTHR18968">
    <property type="entry name" value="THIAMINE PYROPHOSPHATE ENZYMES"/>
    <property type="match status" value="1"/>
</dbReference>
<reference evidence="7" key="1">
    <citation type="submission" date="2022-12" db="EMBL/GenBank/DDBJ databases">
        <title>Bacterial isolates from different developmental stages of Nematostella vectensis.</title>
        <authorList>
            <person name="Fraune S."/>
        </authorList>
    </citation>
    <scope>NUCLEOTIDE SEQUENCE</scope>
    <source>
        <strain evidence="7">G21630-S1</strain>
    </source>
</reference>
<dbReference type="InterPro" id="IPR012000">
    <property type="entry name" value="Thiamin_PyroP_enz_cen_dom"/>
</dbReference>
<dbReference type="Proteomes" id="UP001069802">
    <property type="component" value="Unassembled WGS sequence"/>
</dbReference>
<evidence type="ECO:0000259" key="6">
    <source>
        <dbReference type="Pfam" id="PF02776"/>
    </source>
</evidence>
<gene>
    <name evidence="7" type="primary">iolD</name>
    <name evidence="7" type="ORF">O4H49_05505</name>
</gene>
<feature type="domain" description="Thiamine pyrophosphate enzyme TPP-binding" evidence="5">
    <location>
        <begin position="417"/>
        <end position="568"/>
    </location>
</feature>
<dbReference type="PROSITE" id="PS00187">
    <property type="entry name" value="TPP_ENZYMES"/>
    <property type="match status" value="1"/>
</dbReference>
<keyword evidence="7" id="KW-0378">Hydrolase</keyword>
<comment type="similarity">
    <text evidence="1 3">Belongs to the TPP enzyme family.</text>
</comment>
<dbReference type="CDD" id="cd02003">
    <property type="entry name" value="TPP_IolD"/>
    <property type="match status" value="1"/>
</dbReference>
<dbReference type="InterPro" id="IPR029035">
    <property type="entry name" value="DHS-like_NAD/FAD-binding_dom"/>
</dbReference>
<dbReference type="InterPro" id="IPR012001">
    <property type="entry name" value="Thiamin_PyroP_enz_TPP-bd_dom"/>
</dbReference>
<dbReference type="EMBL" id="JAPWGY010000002">
    <property type="protein sequence ID" value="MCZ4280221.1"/>
    <property type="molecule type" value="Genomic_DNA"/>
</dbReference>
<dbReference type="Gene3D" id="3.40.50.970">
    <property type="match status" value="2"/>
</dbReference>
<dbReference type="PANTHER" id="PTHR18968:SF9">
    <property type="entry name" value="3D-(3,5_4)-TRIHYDROXYCYCLOHEXANE-1,2-DIONE HYDROLASE"/>
    <property type="match status" value="1"/>
</dbReference>
<dbReference type="Gene3D" id="3.40.50.1220">
    <property type="entry name" value="TPP-binding domain"/>
    <property type="match status" value="1"/>
</dbReference>
<evidence type="ECO:0000256" key="1">
    <source>
        <dbReference type="ARBA" id="ARBA00007812"/>
    </source>
</evidence>
<dbReference type="InterPro" id="IPR000399">
    <property type="entry name" value="TPP-bd_CS"/>
</dbReference>
<dbReference type="Pfam" id="PF02775">
    <property type="entry name" value="TPP_enzyme_C"/>
    <property type="match status" value="1"/>
</dbReference>
<evidence type="ECO:0000256" key="2">
    <source>
        <dbReference type="ARBA" id="ARBA00023052"/>
    </source>
</evidence>
<dbReference type="Pfam" id="PF00205">
    <property type="entry name" value="TPP_enzyme_M"/>
    <property type="match status" value="1"/>
</dbReference>